<proteinExistence type="predicted"/>
<dbReference type="Proteomes" id="UP000320048">
    <property type="component" value="Unassembled WGS sequence"/>
</dbReference>
<comment type="caution">
    <text evidence="3">The sequence shown here is derived from an EMBL/GenBank/DDBJ whole genome shotgun (WGS) entry which is preliminary data.</text>
</comment>
<feature type="domain" description="Thioesterase" evidence="2">
    <location>
        <begin position="54"/>
        <end position="126"/>
    </location>
</feature>
<dbReference type="PANTHER" id="PTHR43240">
    <property type="entry name" value="1,4-DIHYDROXY-2-NAPHTHOYL-COA THIOESTERASE 1"/>
    <property type="match status" value="1"/>
</dbReference>
<dbReference type="Pfam" id="PF03061">
    <property type="entry name" value="4HBT"/>
    <property type="match status" value="1"/>
</dbReference>
<protein>
    <submittedName>
        <fullName evidence="3">PaaI family thioesterase</fullName>
    </submittedName>
</protein>
<dbReference type="NCBIfam" id="TIGR00369">
    <property type="entry name" value="unchar_dom_1"/>
    <property type="match status" value="1"/>
</dbReference>
<organism evidence="3 4">
    <name type="scientific">Candidatus Segetimicrobium genomatis</name>
    <dbReference type="NCBI Taxonomy" id="2569760"/>
    <lineage>
        <taxon>Bacteria</taxon>
        <taxon>Bacillati</taxon>
        <taxon>Candidatus Sysuimicrobiota</taxon>
        <taxon>Candidatus Sysuimicrobiia</taxon>
        <taxon>Candidatus Sysuimicrobiales</taxon>
        <taxon>Candidatus Segetimicrobiaceae</taxon>
        <taxon>Candidatus Segetimicrobium</taxon>
    </lineage>
</organism>
<keyword evidence="1" id="KW-0378">Hydrolase</keyword>
<gene>
    <name evidence="3" type="ORF">E6H04_13640</name>
</gene>
<dbReference type="SUPFAM" id="SSF54637">
    <property type="entry name" value="Thioesterase/thiol ester dehydrase-isomerase"/>
    <property type="match status" value="1"/>
</dbReference>
<accession>A0A537J2F1</accession>
<reference evidence="3 4" key="1">
    <citation type="journal article" date="2019" name="Nat. Microbiol.">
        <title>Mediterranean grassland soil C-N compound turnover is dependent on rainfall and depth, and is mediated by genomically divergent microorganisms.</title>
        <authorList>
            <person name="Diamond S."/>
            <person name="Andeer P.F."/>
            <person name="Li Z."/>
            <person name="Crits-Christoph A."/>
            <person name="Burstein D."/>
            <person name="Anantharaman K."/>
            <person name="Lane K.R."/>
            <person name="Thomas B.C."/>
            <person name="Pan C."/>
            <person name="Northen T.R."/>
            <person name="Banfield J.F."/>
        </authorList>
    </citation>
    <scope>NUCLEOTIDE SEQUENCE [LARGE SCALE GENOMIC DNA]</scope>
    <source>
        <strain evidence="3">NP_7</strain>
    </source>
</reference>
<dbReference type="GO" id="GO:0016289">
    <property type="term" value="F:acyl-CoA hydrolase activity"/>
    <property type="evidence" value="ECO:0007669"/>
    <property type="project" value="UniProtKB-ARBA"/>
</dbReference>
<dbReference type="CDD" id="cd03443">
    <property type="entry name" value="PaaI_thioesterase"/>
    <property type="match status" value="1"/>
</dbReference>
<evidence type="ECO:0000256" key="1">
    <source>
        <dbReference type="ARBA" id="ARBA00022801"/>
    </source>
</evidence>
<evidence type="ECO:0000259" key="2">
    <source>
        <dbReference type="Pfam" id="PF03061"/>
    </source>
</evidence>
<evidence type="ECO:0000313" key="3">
    <source>
        <dbReference type="EMBL" id="TMI77718.1"/>
    </source>
</evidence>
<dbReference type="Gene3D" id="3.10.129.10">
    <property type="entry name" value="Hotdog Thioesterase"/>
    <property type="match status" value="1"/>
</dbReference>
<dbReference type="EMBL" id="VBAO01000435">
    <property type="protein sequence ID" value="TMI77718.1"/>
    <property type="molecule type" value="Genomic_DNA"/>
</dbReference>
<evidence type="ECO:0000313" key="4">
    <source>
        <dbReference type="Proteomes" id="UP000320048"/>
    </source>
</evidence>
<dbReference type="InterPro" id="IPR029069">
    <property type="entry name" value="HotDog_dom_sf"/>
</dbReference>
<dbReference type="AlphaFoldDB" id="A0A537J2F1"/>
<sequence length="135" mass="14245">MASLSLETLPEVLRRSPYHRLLGLEMVRASPGEVVIRMPFRGDLLAGDDEIGRYVHGGAIASLIDTAGDFAIIAAVGYDVPTIDLRIDYLRPATQGTLTATGRAVKAGRSVAVADVEVVGEDGKPVAVGRGVFKT</sequence>
<dbReference type="InterPro" id="IPR006683">
    <property type="entry name" value="Thioestr_dom"/>
</dbReference>
<name>A0A537J2F1_9BACT</name>
<dbReference type="InterPro" id="IPR003736">
    <property type="entry name" value="PAAI_dom"/>
</dbReference>